<dbReference type="RefSeq" id="WP_386095755.1">
    <property type="nucleotide sequence ID" value="NZ_JBHUOZ010000001.1"/>
</dbReference>
<comment type="caution">
    <text evidence="1">The sequence shown here is derived from an EMBL/GenBank/DDBJ whole genome shotgun (WGS) entry which is preliminary data.</text>
</comment>
<name>A0ABW6A4L1_9BACT</name>
<proteinExistence type="predicted"/>
<organism evidence="1 2">
    <name type="scientific">Terrimonas rubra</name>
    <dbReference type="NCBI Taxonomy" id="1035890"/>
    <lineage>
        <taxon>Bacteria</taxon>
        <taxon>Pseudomonadati</taxon>
        <taxon>Bacteroidota</taxon>
        <taxon>Chitinophagia</taxon>
        <taxon>Chitinophagales</taxon>
        <taxon>Chitinophagaceae</taxon>
        <taxon>Terrimonas</taxon>
    </lineage>
</organism>
<sequence>MASYKFEKRINIMLKTVIVMRYKNILLFIFTFFITGQIFAQKRTTSVKGYYRKDGTYVRPHTRTYNAGSSSYSSGSYSPTYVNKDTAQNIPLTGLQMEPLTKKEYQTTTANSKYQKGVKISPSTLQIDCEPEYQDATIISDTIKAKQEIRNNSLVIYISVLRYNDKAIDICPITRNYSGDWDFNKVQHRFIKTAITAEQALQLVADYEWIISGEELKKDFSYDYFSSKGFPKYLTKTIEVMKLK</sequence>
<evidence type="ECO:0000313" key="2">
    <source>
        <dbReference type="Proteomes" id="UP001597511"/>
    </source>
</evidence>
<dbReference type="EMBL" id="JBHUOZ010000001">
    <property type="protein sequence ID" value="MFD2919007.1"/>
    <property type="molecule type" value="Genomic_DNA"/>
</dbReference>
<reference evidence="2" key="1">
    <citation type="journal article" date="2019" name="Int. J. Syst. Evol. Microbiol.">
        <title>The Global Catalogue of Microorganisms (GCM) 10K type strain sequencing project: providing services to taxonomists for standard genome sequencing and annotation.</title>
        <authorList>
            <consortium name="The Broad Institute Genomics Platform"/>
            <consortium name="The Broad Institute Genome Sequencing Center for Infectious Disease"/>
            <person name="Wu L."/>
            <person name="Ma J."/>
        </authorList>
    </citation>
    <scope>NUCLEOTIDE SEQUENCE [LARGE SCALE GENOMIC DNA]</scope>
    <source>
        <strain evidence="2">KCTC 23299</strain>
    </source>
</reference>
<gene>
    <name evidence="1" type="ORF">ACFS6H_04735</name>
</gene>
<accession>A0ABW6A4L1</accession>
<keyword evidence="2" id="KW-1185">Reference proteome</keyword>
<dbReference type="Proteomes" id="UP001597511">
    <property type="component" value="Unassembled WGS sequence"/>
</dbReference>
<protein>
    <submittedName>
        <fullName evidence="1">Uncharacterized protein</fullName>
    </submittedName>
</protein>
<evidence type="ECO:0000313" key="1">
    <source>
        <dbReference type="EMBL" id="MFD2919007.1"/>
    </source>
</evidence>